<organism evidence="1 2">
    <name type="scientific">Blattamonas nauphoetae</name>
    <dbReference type="NCBI Taxonomy" id="2049346"/>
    <lineage>
        <taxon>Eukaryota</taxon>
        <taxon>Metamonada</taxon>
        <taxon>Preaxostyla</taxon>
        <taxon>Oxymonadida</taxon>
        <taxon>Blattamonas</taxon>
    </lineage>
</organism>
<proteinExistence type="predicted"/>
<evidence type="ECO:0000313" key="2">
    <source>
        <dbReference type="Proteomes" id="UP001281761"/>
    </source>
</evidence>
<reference evidence="1 2" key="1">
    <citation type="journal article" date="2022" name="bioRxiv">
        <title>Genomics of Preaxostyla Flagellates Illuminates Evolutionary Transitions and the Path Towards Mitochondrial Loss.</title>
        <authorList>
            <person name="Novak L.V.F."/>
            <person name="Treitli S.C."/>
            <person name="Pyrih J."/>
            <person name="Halakuc P."/>
            <person name="Pipaliya S.V."/>
            <person name="Vacek V."/>
            <person name="Brzon O."/>
            <person name="Soukal P."/>
            <person name="Eme L."/>
            <person name="Dacks J.B."/>
            <person name="Karnkowska A."/>
            <person name="Elias M."/>
            <person name="Hampl V."/>
        </authorList>
    </citation>
    <scope>NUCLEOTIDE SEQUENCE [LARGE SCALE GENOMIC DNA]</scope>
    <source>
        <strain evidence="1">NAU3</strain>
        <tissue evidence="1">Gut</tissue>
    </source>
</reference>
<keyword evidence="2" id="KW-1185">Reference proteome</keyword>
<accession>A0ABQ9XU95</accession>
<gene>
    <name evidence="1" type="ORF">BLNAU_9992</name>
</gene>
<name>A0ABQ9XU95_9EUKA</name>
<sequence length="1138" mass="130604">MSPKHRLGKKHNKAQPILQTQCVRSSTSEDHLVQSLLHNLTDGDTESSLDLPSITSTTEAFTTTANERQYIQISKQILQYELKRKQSNPTLMSEQAHLEDEEISLPTSITSDWRLVLQDSITTDALQQGCISLLDQINSDLPLTQAEMDHATHFLEYASIHDKYRGYPDDKLLITLLSEDKPGQAKVTDALIKMGCYPSDTLQMAALSFLDVGISRSYFLSSVKVALTSLLGQLFQKLQPHEIPVNRATLKFHSHLVSIIDSFFCSISSKNRDYLYEHSALTSEIIEPVFQSSSTYLRSLIAAPVFPADPHFGFALLSNMKHINQIVTNKQYYCRFHNIPNFFGDLRNDFKEKLVPILGLTSKNEVKLGLRSDIVDPQPPLTWKKGFEYLLARVSEGRRFFDMEMLAVLYFMSHRLLHLQLVFCSDNKFGLKNRGSVISLSKLDSAALWALFTPTQPHHAPTVLAAFRKFMSYMDSVECSKQIWSGWFPSFVNAVDPSKLPFTSEFTPLHTNLIELLEDHLAKIEKSQFANYHVLTERRRRELDEIYRTFYQQTKEYIVHLSLHPFELANEYGHNIFLRFLSQSYLHDHANNLTKPYQDQVREEMDASARSSSSPPFILTSELVCYLTDEEILNVVDRIVALLDRNSNLDDATILLISTFCELQLRFAYLPELFRNAGRTPEHFFHAFESLLSLPIGIFTEAPMQYLLSTRPHSLQPTSDEWDDVDLGRVGIVRQIINRNNLAVVFEKEKLNRDVIRFVSQILPQAHNSATRLCQSQLERLLAPAIDILVEFFLQAPNVRKQDIFHSNERDDQEKVFVDIAELCDQRVLSQCLSRIGFFSRFVTALFNHNFNTSVSFLQIIVAPEQCPLLGIDDENAIRRTVPYFQEEGWQDALEYIFIQGKDANSFDALRKVRWMMLCFGANVNWLFFSSAFSKLFSFRLSIPTSKFAKFILSSLQNWETCPAIDDCCSCFLSLCKDSETIHRLFSDDRQLIFDTFQKLKEKTPSSVVLNTLTKISLFPYLRNAYNSLIAIHAITNRDHDAFSLLQDPIFPESPPTSPFYGLSFLKSLSIKLQTVFAQFKTDIHMPLSDIPTFLSLTDEEYNFYVRALFFCSSAWDLLVFDLDQSSSTVCRFHCSEM</sequence>
<dbReference type="EMBL" id="JARBJD010000071">
    <property type="protein sequence ID" value="KAK2955061.1"/>
    <property type="molecule type" value="Genomic_DNA"/>
</dbReference>
<evidence type="ECO:0000313" key="1">
    <source>
        <dbReference type="EMBL" id="KAK2955061.1"/>
    </source>
</evidence>
<comment type="caution">
    <text evidence="1">The sequence shown here is derived from an EMBL/GenBank/DDBJ whole genome shotgun (WGS) entry which is preliminary data.</text>
</comment>
<dbReference type="Proteomes" id="UP001281761">
    <property type="component" value="Unassembled WGS sequence"/>
</dbReference>
<protein>
    <submittedName>
        <fullName evidence="1">Uncharacterized protein</fullName>
    </submittedName>
</protein>